<accession>A0A9J6RNI1</accession>
<keyword evidence="2" id="KW-1185">Reference proteome</keyword>
<sequence length="33" mass="3728">MVIRTAKKGAHIGSKFWGCTDYPKCRAIFNISQ</sequence>
<evidence type="ECO:0000313" key="1">
    <source>
        <dbReference type="EMBL" id="MCZ0865565.1"/>
    </source>
</evidence>
<gene>
    <name evidence="1" type="ORF">O0V09_10155</name>
</gene>
<proteinExistence type="predicted"/>
<dbReference type="Proteomes" id="UP001069090">
    <property type="component" value="Unassembled WGS sequence"/>
</dbReference>
<dbReference type="EMBL" id="JAPTGG010000007">
    <property type="protein sequence ID" value="MCZ0865565.1"/>
    <property type="molecule type" value="Genomic_DNA"/>
</dbReference>
<dbReference type="Gene3D" id="3.30.65.10">
    <property type="entry name" value="Bacterial Topoisomerase I, domain 1"/>
    <property type="match status" value="1"/>
</dbReference>
<name>A0A9J6RNI1_9GAMM</name>
<dbReference type="AlphaFoldDB" id="A0A9J6RNI1"/>
<comment type="caution">
    <text evidence="1">The sequence shown here is derived from an EMBL/GenBank/DDBJ whole genome shotgun (WGS) entry which is preliminary data.</text>
</comment>
<organism evidence="1 2">
    <name type="scientific">Dasania phycosphaerae</name>
    <dbReference type="NCBI Taxonomy" id="2950436"/>
    <lineage>
        <taxon>Bacteria</taxon>
        <taxon>Pseudomonadati</taxon>
        <taxon>Pseudomonadota</taxon>
        <taxon>Gammaproteobacteria</taxon>
        <taxon>Cellvibrionales</taxon>
        <taxon>Spongiibacteraceae</taxon>
        <taxon>Dasania</taxon>
    </lineage>
</organism>
<reference evidence="1 2" key="1">
    <citation type="submission" date="2022-12" db="EMBL/GenBank/DDBJ databases">
        <title>Dasania phycosphaerae sp. nov., isolated from particulate material of the south coast of Korea.</title>
        <authorList>
            <person name="Jiang Y."/>
        </authorList>
    </citation>
    <scope>NUCLEOTIDE SEQUENCE [LARGE SCALE GENOMIC DNA]</scope>
    <source>
        <strain evidence="1 2">GY-19</strain>
    </source>
</reference>
<evidence type="ECO:0008006" key="3">
    <source>
        <dbReference type="Google" id="ProtNLM"/>
    </source>
</evidence>
<evidence type="ECO:0000313" key="2">
    <source>
        <dbReference type="Proteomes" id="UP001069090"/>
    </source>
</evidence>
<protein>
    <recommendedName>
        <fullName evidence="3">DNA topoisomerase type IA zn finger domain-containing protein</fullName>
    </recommendedName>
</protein>